<dbReference type="Pfam" id="PF25166">
    <property type="entry name" value="CoiA_C"/>
    <property type="match status" value="1"/>
</dbReference>
<comment type="caution">
    <text evidence="4">The sequence shown here is derived from an EMBL/GenBank/DDBJ whole genome shotgun (WGS) entry which is preliminary data.</text>
</comment>
<evidence type="ECO:0000313" key="5">
    <source>
        <dbReference type="Proteomes" id="UP001597227"/>
    </source>
</evidence>
<evidence type="ECO:0000259" key="1">
    <source>
        <dbReference type="Pfam" id="PF06054"/>
    </source>
</evidence>
<reference evidence="5" key="1">
    <citation type="journal article" date="2019" name="Int. J. Syst. Evol. Microbiol.">
        <title>The Global Catalogue of Microorganisms (GCM) 10K type strain sequencing project: providing services to taxonomists for standard genome sequencing and annotation.</title>
        <authorList>
            <consortium name="The Broad Institute Genomics Platform"/>
            <consortium name="The Broad Institute Genome Sequencing Center for Infectious Disease"/>
            <person name="Wu L."/>
            <person name="Ma J."/>
        </authorList>
    </citation>
    <scope>NUCLEOTIDE SEQUENCE [LARGE SCALE GENOMIC DNA]</scope>
    <source>
        <strain evidence="5">CCUG 15531</strain>
    </source>
</reference>
<dbReference type="EMBL" id="JBHUEK010000008">
    <property type="protein sequence ID" value="MFD1778213.1"/>
    <property type="molecule type" value="Genomic_DNA"/>
</dbReference>
<dbReference type="RefSeq" id="WP_388036085.1">
    <property type="nucleotide sequence ID" value="NZ_JBHUEK010000008.1"/>
</dbReference>
<dbReference type="PIRSF" id="PIRSF007487">
    <property type="entry name" value="Competence-induced_CoiA_bac"/>
    <property type="match status" value="1"/>
</dbReference>
<dbReference type="InterPro" id="IPR021176">
    <property type="entry name" value="Competence-induced_CoiA"/>
</dbReference>
<dbReference type="Pfam" id="PF06054">
    <property type="entry name" value="CoiA_nuc"/>
    <property type="match status" value="1"/>
</dbReference>
<feature type="domain" description="Competence protein CoiA-like N-terminal" evidence="2">
    <location>
        <begin position="16"/>
        <end position="63"/>
    </location>
</feature>
<evidence type="ECO:0000313" key="4">
    <source>
        <dbReference type="EMBL" id="MFD1778213.1"/>
    </source>
</evidence>
<dbReference type="Proteomes" id="UP001597227">
    <property type="component" value="Unassembled WGS sequence"/>
</dbReference>
<proteinExistence type="predicted"/>
<organism evidence="4 5">
    <name type="scientific">Fredinandcohnia salidurans</name>
    <dbReference type="NCBI Taxonomy" id="2595041"/>
    <lineage>
        <taxon>Bacteria</taxon>
        <taxon>Bacillati</taxon>
        <taxon>Bacillota</taxon>
        <taxon>Bacilli</taxon>
        <taxon>Bacillales</taxon>
        <taxon>Bacillaceae</taxon>
        <taxon>Fredinandcohnia</taxon>
    </lineage>
</organism>
<dbReference type="Pfam" id="PF25164">
    <property type="entry name" value="CoiA_N"/>
    <property type="match status" value="1"/>
</dbReference>
<accession>A0ABW4MK93</accession>
<dbReference type="InterPro" id="IPR010330">
    <property type="entry name" value="CoiA_nuc"/>
</dbReference>
<evidence type="ECO:0000259" key="2">
    <source>
        <dbReference type="Pfam" id="PF25164"/>
    </source>
</evidence>
<evidence type="ECO:0000259" key="3">
    <source>
        <dbReference type="Pfam" id="PF25166"/>
    </source>
</evidence>
<sequence>MFVALRENGEYISLVENWKRSNLLELRSNENFLCPACHSKVQLKAGMKKTHHFAHLKGAECSVKTEPESEYHLEGKRQLYRWFQAQGYKVQLEPFLPEISQRPDLLVITEDKRYAIEYQCSQIDYPLFKKRSDSYKNKGIVPIWILGAKWFKRQSTYSVRLSPFQWLFATSFNQPFQPSILYYCPDTSTFIKLSNLQPFTTSETFCTIQFHKENVHSFPKLLVPNHPTFTLQSLWVRKKHKWRASYSIYSSNLIASFLSTLYQNRIPPAHLPAEAGLPVRSAYWFHTPPMIWQMWMVLDLLLPLRVGDTFFFSKVMEVISKRIASKDITIRHLPLIFHTQYSLAVEEYLHLLVKVGKLKKLTQTKYQKTREFQIPVNLEEAHTMDEALSKRLESVGKNEEVGMVKPNIGGGLNSKNLNFFL</sequence>
<protein>
    <submittedName>
        <fullName evidence="4">Competence protein CoiA</fullName>
    </submittedName>
</protein>
<gene>
    <name evidence="4" type="ORF">ACFSFW_05995</name>
</gene>
<name>A0ABW4MK93_9BACI</name>
<feature type="domain" description="Competence protein CoiA C-terminal" evidence="3">
    <location>
        <begin position="233"/>
        <end position="381"/>
    </location>
</feature>
<feature type="domain" description="Competence protein CoiA nuclease-like" evidence="1">
    <location>
        <begin position="68"/>
        <end position="224"/>
    </location>
</feature>
<dbReference type="InterPro" id="IPR057253">
    <property type="entry name" value="CoiA-like_N"/>
</dbReference>
<keyword evidence="5" id="KW-1185">Reference proteome</keyword>
<dbReference type="InterPro" id="IPR057252">
    <property type="entry name" value="CoiA_C"/>
</dbReference>